<dbReference type="SUPFAM" id="SSF56112">
    <property type="entry name" value="Protein kinase-like (PK-like)"/>
    <property type="match status" value="1"/>
</dbReference>
<reference evidence="2" key="1">
    <citation type="submission" date="2023-06" db="EMBL/GenBank/DDBJ databases">
        <title>Genomic analysis of the entomopathogenic nematode Steinernema hermaphroditum.</title>
        <authorList>
            <person name="Schwarz E.M."/>
            <person name="Heppert J.K."/>
            <person name="Baniya A."/>
            <person name="Schwartz H.T."/>
            <person name="Tan C.-H."/>
            <person name="Antoshechkin I."/>
            <person name="Sternberg P.W."/>
            <person name="Goodrich-Blair H."/>
            <person name="Dillman A.R."/>
        </authorList>
    </citation>
    <scope>NUCLEOTIDE SEQUENCE</scope>
    <source>
        <strain evidence="2">PS9179</strain>
        <tissue evidence="2">Whole animal</tissue>
    </source>
</reference>
<evidence type="ECO:0000313" key="2">
    <source>
        <dbReference type="EMBL" id="KAK0419564.1"/>
    </source>
</evidence>
<proteinExistence type="predicted"/>
<dbReference type="InterPro" id="IPR012877">
    <property type="entry name" value="Dhs-27"/>
</dbReference>
<protein>
    <recommendedName>
        <fullName evidence="1">CHK kinase-like domain-containing protein</fullName>
    </recommendedName>
</protein>
<evidence type="ECO:0000313" key="3">
    <source>
        <dbReference type="Proteomes" id="UP001175271"/>
    </source>
</evidence>
<keyword evidence="3" id="KW-1185">Reference proteome</keyword>
<name>A0AA39IA80_9BILA</name>
<dbReference type="Pfam" id="PF07914">
    <property type="entry name" value="DUF1679"/>
    <property type="match status" value="1"/>
</dbReference>
<evidence type="ECO:0000259" key="1">
    <source>
        <dbReference type="SMART" id="SM00587"/>
    </source>
</evidence>
<accession>A0AA39IA80</accession>
<comment type="caution">
    <text evidence="2">The sequence shown here is derived from an EMBL/GenBank/DDBJ whole genome shotgun (WGS) entry which is preliminary data.</text>
</comment>
<gene>
    <name evidence="2" type="ORF">QR680_014210</name>
</gene>
<dbReference type="PANTHER" id="PTHR23020">
    <property type="entry name" value="UNCHARACTERIZED NUCLEAR HORMONE RECEPTOR-RELATED"/>
    <property type="match status" value="1"/>
</dbReference>
<dbReference type="PANTHER" id="PTHR23020:SF41">
    <property type="entry name" value="AMINOGLYCOSIDE PHOSPHOTRANSFERASE DOMAIN-CONTAINING PROTEIN"/>
    <property type="match status" value="1"/>
</dbReference>
<dbReference type="InterPro" id="IPR015897">
    <property type="entry name" value="CHK_kinase-like"/>
</dbReference>
<dbReference type="SMART" id="SM00587">
    <property type="entry name" value="CHK"/>
    <property type="match status" value="1"/>
</dbReference>
<sequence length="389" mass="44581">MQIIGESTFTVGWLLKALEKRDATYVKLAEKSPVSQVRSADISGGQGFGSNVYQCLISFENEETYSVMLKVPRADKIAEESKQHDDADLAIAYDVHNRECYFYENFAPLLQIPLPKVYATREWYGKDEGCILMENMGRFASTAKIQHGFGREEIMAIAGYLAKLQAHFLCEPNEEWKEKFNGDVFNTVHANRFFSDILDMFLQKNPDHSVAVMVMKSLIKRQKSLDYVFTVHAREIGLPVSFVHGDLWTHNVMWKVDDEGKPTTELGAILDWQMIHSGSPTFDLARFMAISVDSDVRRELEPEALAHFHRTLLSELQKRDNIIEIKMNHLTEAYKINFIHQALHIVGLVEFFPDARDVLEKRATAALADVLKILRYMPFEVTDRILVDN</sequence>
<dbReference type="InterPro" id="IPR052961">
    <property type="entry name" value="Oxido-Kinase-like_Enzymes"/>
</dbReference>
<organism evidence="2 3">
    <name type="scientific">Steinernema hermaphroditum</name>
    <dbReference type="NCBI Taxonomy" id="289476"/>
    <lineage>
        <taxon>Eukaryota</taxon>
        <taxon>Metazoa</taxon>
        <taxon>Ecdysozoa</taxon>
        <taxon>Nematoda</taxon>
        <taxon>Chromadorea</taxon>
        <taxon>Rhabditida</taxon>
        <taxon>Tylenchina</taxon>
        <taxon>Panagrolaimomorpha</taxon>
        <taxon>Strongyloidoidea</taxon>
        <taxon>Steinernematidae</taxon>
        <taxon>Steinernema</taxon>
    </lineage>
</organism>
<dbReference type="AlphaFoldDB" id="A0AA39IA80"/>
<dbReference type="Proteomes" id="UP001175271">
    <property type="component" value="Unassembled WGS sequence"/>
</dbReference>
<dbReference type="InterPro" id="IPR011009">
    <property type="entry name" value="Kinase-like_dom_sf"/>
</dbReference>
<dbReference type="Gene3D" id="3.90.1200.10">
    <property type="match status" value="1"/>
</dbReference>
<dbReference type="EMBL" id="JAUCMV010000002">
    <property type="protein sequence ID" value="KAK0419564.1"/>
    <property type="molecule type" value="Genomic_DNA"/>
</dbReference>
<feature type="domain" description="CHK kinase-like" evidence="1">
    <location>
        <begin position="131"/>
        <end position="318"/>
    </location>
</feature>